<dbReference type="PANTHER" id="PTHR12126">
    <property type="entry name" value="NADH-UBIQUINONE OXIDOREDUCTASE 39 KDA SUBUNIT-RELATED"/>
    <property type="match status" value="1"/>
</dbReference>
<evidence type="ECO:0000259" key="1">
    <source>
        <dbReference type="Pfam" id="PF01370"/>
    </source>
</evidence>
<dbReference type="InterPro" id="IPR036291">
    <property type="entry name" value="NAD(P)-bd_dom_sf"/>
</dbReference>
<protein>
    <submittedName>
        <fullName evidence="2">NAD-dependent epimerase/dehydratase family protein</fullName>
    </submittedName>
</protein>
<sequence length="314" mass="33466">MRHVAVTGGTGFVGRAVVAALLGRGLQVAVLRRPGRDRRRPREANRTLAEVARSGGRVVEGDLLETGALSELVAGADAVVHLVGIIRERPRQGVTFARVVVEGTRRLVTAARSAGIRRFVLMSALGADPDDPWPYPRTKGLAEAIAREAGFADLVILRPSIIYGPGDGFVGMLARLMRRLPLFPVFGDGAFPLQPVPVWVVAEAVAQAVAEPLPAGGGPGSVRLYEVGGADVLTYRELLAAVAERIGVRPLFVRVPLGWVRAAVRAGQALPGFPVTLQQLELLTRGSTGDARPFYTAFAVPPVPFREGIRAYEI</sequence>
<dbReference type="InterPro" id="IPR051207">
    <property type="entry name" value="ComplexI_NDUFA9_subunit"/>
</dbReference>
<dbReference type="RefSeq" id="WP_324667846.1">
    <property type="nucleotide sequence ID" value="NZ_CP141614.1"/>
</dbReference>
<reference evidence="3" key="1">
    <citation type="submission" date="2023-12" db="EMBL/GenBank/DDBJ databases">
        <title>Novel isolates from deep terrestrial aquifers shed light on the physiology and ecology of the class Limnochordia.</title>
        <authorList>
            <person name="Karnachuk O.V."/>
            <person name="Lukina A.P."/>
            <person name="Avakyan M.R."/>
            <person name="Kadnikov V."/>
            <person name="Begmatov S."/>
            <person name="Beletsky A.V."/>
            <person name="Mardanov A.V."/>
            <person name="Ravin N.V."/>
        </authorList>
    </citation>
    <scope>NUCLEOTIDE SEQUENCE [LARGE SCALE GENOMIC DNA]</scope>
    <source>
        <strain evidence="3">LN</strain>
    </source>
</reference>
<name>A0ABZ1BLB5_9FIRM</name>
<proteinExistence type="predicted"/>
<evidence type="ECO:0000313" key="2">
    <source>
        <dbReference type="EMBL" id="WRP13601.1"/>
    </source>
</evidence>
<dbReference type="Proteomes" id="UP001333102">
    <property type="component" value="Chromosome"/>
</dbReference>
<dbReference type="Pfam" id="PF01370">
    <property type="entry name" value="Epimerase"/>
    <property type="match status" value="1"/>
</dbReference>
<feature type="domain" description="NAD-dependent epimerase/dehydratase" evidence="1">
    <location>
        <begin position="4"/>
        <end position="177"/>
    </location>
</feature>
<organism evidence="2 3">
    <name type="scientific">Geochorda subterranea</name>
    <dbReference type="NCBI Taxonomy" id="3109564"/>
    <lineage>
        <taxon>Bacteria</taxon>
        <taxon>Bacillati</taxon>
        <taxon>Bacillota</taxon>
        <taxon>Limnochordia</taxon>
        <taxon>Limnochordales</taxon>
        <taxon>Geochordaceae</taxon>
        <taxon>Geochorda</taxon>
    </lineage>
</organism>
<accession>A0ABZ1BLB5</accession>
<dbReference type="PANTHER" id="PTHR12126:SF11">
    <property type="entry name" value="NADH DEHYDROGENASE [UBIQUINONE] 1 ALPHA SUBCOMPLEX SUBUNIT 9, MITOCHONDRIAL"/>
    <property type="match status" value="1"/>
</dbReference>
<evidence type="ECO:0000313" key="3">
    <source>
        <dbReference type="Proteomes" id="UP001333102"/>
    </source>
</evidence>
<gene>
    <name evidence="2" type="ORF">VLY81_09065</name>
</gene>
<dbReference type="SUPFAM" id="SSF51735">
    <property type="entry name" value="NAD(P)-binding Rossmann-fold domains"/>
    <property type="match status" value="1"/>
</dbReference>
<keyword evidence="3" id="KW-1185">Reference proteome</keyword>
<dbReference type="EMBL" id="CP141614">
    <property type="protein sequence ID" value="WRP13601.1"/>
    <property type="molecule type" value="Genomic_DNA"/>
</dbReference>
<dbReference type="InterPro" id="IPR001509">
    <property type="entry name" value="Epimerase_deHydtase"/>
</dbReference>
<dbReference type="Gene3D" id="3.40.50.720">
    <property type="entry name" value="NAD(P)-binding Rossmann-like Domain"/>
    <property type="match status" value="1"/>
</dbReference>